<keyword evidence="7" id="KW-1185">Reference proteome</keyword>
<keyword evidence="1 4" id="KW-0812">Transmembrane</keyword>
<keyword evidence="2 4" id="KW-1133">Transmembrane helix</keyword>
<feature type="transmembrane region" description="Helical" evidence="4">
    <location>
        <begin position="46"/>
        <end position="69"/>
    </location>
</feature>
<dbReference type="InterPro" id="IPR011701">
    <property type="entry name" value="MFS"/>
</dbReference>
<evidence type="ECO:0000256" key="1">
    <source>
        <dbReference type="ARBA" id="ARBA00022692"/>
    </source>
</evidence>
<comment type="caution">
    <text evidence="6">The sequence shown here is derived from an EMBL/GenBank/DDBJ whole genome shotgun (WGS) entry which is preliminary data.</text>
</comment>
<feature type="domain" description="Major facilitator superfamily (MFS) profile" evidence="5">
    <location>
        <begin position="18"/>
        <end position="398"/>
    </location>
</feature>
<feature type="transmembrane region" description="Helical" evidence="4">
    <location>
        <begin position="249"/>
        <end position="272"/>
    </location>
</feature>
<sequence>MKFSKLPPKTDRAKIPRTVWALGFVSLFMDISSEMIHAVLPLFMAVGLGASATAIGITEGAAESVALIMKVFSGMISDRFGHTKALVFTGYALGVISKPFFALSDTVLQVFCCRFADRIGKGIRGAPRDALIATVTPKDVMGASFGLRQSLDSAGAFIGPAIAALLMWLTFDNYRLIFWCALIPGLICLSLIIFEVKAPEPKNAHRTNPISREAMGRLSSAFWMLIAAAAVFSLARFSNAFIVLRAANVGISAAMVPLVMVLMNAVFAFSSYPFGKAADRIHPIWLLTLGIVFLFASQVTLALASSPVWVLAAVVLWGLHLGATQGIFSVFIAKLAPEDLRGTAFGLYNLVSGGALLIAGIGAGALWDTLGASASFWAGACFAVISLLFMLILSRGPLKDV</sequence>
<evidence type="ECO:0000256" key="2">
    <source>
        <dbReference type="ARBA" id="ARBA00022989"/>
    </source>
</evidence>
<dbReference type="OrthoDB" id="9803985at2"/>
<evidence type="ECO:0000313" key="6">
    <source>
        <dbReference type="EMBL" id="GBO94100.1"/>
    </source>
</evidence>
<dbReference type="Gene3D" id="1.20.1250.20">
    <property type="entry name" value="MFS general substrate transporter like domains"/>
    <property type="match status" value="2"/>
</dbReference>
<feature type="transmembrane region" description="Helical" evidence="4">
    <location>
        <begin position="309"/>
        <end position="333"/>
    </location>
</feature>
<dbReference type="AlphaFoldDB" id="A0A388SF86"/>
<dbReference type="Pfam" id="PF07690">
    <property type="entry name" value="MFS_1"/>
    <property type="match status" value="1"/>
</dbReference>
<feature type="transmembrane region" description="Helical" evidence="4">
    <location>
        <begin position="373"/>
        <end position="393"/>
    </location>
</feature>
<dbReference type="PROSITE" id="PS50850">
    <property type="entry name" value="MFS"/>
    <property type="match status" value="1"/>
</dbReference>
<dbReference type="Proteomes" id="UP000266091">
    <property type="component" value="Unassembled WGS sequence"/>
</dbReference>
<dbReference type="InterPro" id="IPR020846">
    <property type="entry name" value="MFS_dom"/>
</dbReference>
<dbReference type="RefSeq" id="WP_116270363.1">
    <property type="nucleotide sequence ID" value="NZ_BGZJ01000001.1"/>
</dbReference>
<dbReference type="InterPro" id="IPR036259">
    <property type="entry name" value="MFS_trans_sf"/>
</dbReference>
<keyword evidence="3 4" id="KW-0472">Membrane</keyword>
<evidence type="ECO:0000256" key="4">
    <source>
        <dbReference type="SAM" id="Phobius"/>
    </source>
</evidence>
<dbReference type="PANTHER" id="PTHR23518:SF2">
    <property type="entry name" value="MAJOR FACILITATOR SUPERFAMILY TRANSPORTER"/>
    <property type="match status" value="1"/>
</dbReference>
<feature type="transmembrane region" description="Helical" evidence="4">
    <location>
        <begin position="151"/>
        <end position="170"/>
    </location>
</feature>
<dbReference type="CDD" id="cd17370">
    <property type="entry name" value="MFS_MJ1317_like"/>
    <property type="match status" value="1"/>
</dbReference>
<gene>
    <name evidence="6" type="ORF">MESMUL_14540</name>
</gene>
<protein>
    <submittedName>
        <fullName evidence="6">MFS transporter</fullName>
    </submittedName>
</protein>
<dbReference type="GO" id="GO:0022857">
    <property type="term" value="F:transmembrane transporter activity"/>
    <property type="evidence" value="ECO:0007669"/>
    <property type="project" value="InterPro"/>
</dbReference>
<accession>A0A388SF86</accession>
<evidence type="ECO:0000259" key="5">
    <source>
        <dbReference type="PROSITE" id="PS50850"/>
    </source>
</evidence>
<organism evidence="6 7">
    <name type="scientific">Mesosutterella multiformis</name>
    <dbReference type="NCBI Taxonomy" id="2259133"/>
    <lineage>
        <taxon>Bacteria</taxon>
        <taxon>Pseudomonadati</taxon>
        <taxon>Pseudomonadota</taxon>
        <taxon>Betaproteobacteria</taxon>
        <taxon>Burkholderiales</taxon>
        <taxon>Sutterellaceae</taxon>
        <taxon>Mesosutterella</taxon>
    </lineage>
</organism>
<evidence type="ECO:0000313" key="7">
    <source>
        <dbReference type="Proteomes" id="UP000266091"/>
    </source>
</evidence>
<dbReference type="SUPFAM" id="SSF103473">
    <property type="entry name" value="MFS general substrate transporter"/>
    <property type="match status" value="1"/>
</dbReference>
<feature type="transmembrane region" description="Helical" evidence="4">
    <location>
        <begin position="176"/>
        <end position="194"/>
    </location>
</feature>
<feature type="transmembrane region" description="Helical" evidence="4">
    <location>
        <begin position="215"/>
        <end position="237"/>
    </location>
</feature>
<feature type="transmembrane region" description="Helical" evidence="4">
    <location>
        <begin position="345"/>
        <end position="367"/>
    </location>
</feature>
<name>A0A388SF86_9BURK</name>
<feature type="transmembrane region" description="Helical" evidence="4">
    <location>
        <begin position="284"/>
        <end position="303"/>
    </location>
</feature>
<dbReference type="PANTHER" id="PTHR23518">
    <property type="entry name" value="C-METHYLTRANSFERASE"/>
    <property type="match status" value="1"/>
</dbReference>
<proteinExistence type="predicted"/>
<reference evidence="6 7" key="1">
    <citation type="journal article" date="2018" name="Int. J. Syst. Evol. Microbiol.">
        <title>Mesosutterella multiformis gen. nov., sp. nov., a member of the family Sutterellaceae and Sutterella megalosphaeroides sp. nov., isolated from human faeces.</title>
        <authorList>
            <person name="Sakamoto M."/>
            <person name="Ikeyama N."/>
            <person name="Kunihiro T."/>
            <person name="Iino T."/>
            <person name="Yuki M."/>
            <person name="Ohkuma M."/>
        </authorList>
    </citation>
    <scope>NUCLEOTIDE SEQUENCE [LARGE SCALE GENOMIC DNA]</scope>
    <source>
        <strain evidence="6 7">4NBBH2</strain>
    </source>
</reference>
<dbReference type="EMBL" id="BGZJ01000001">
    <property type="protein sequence ID" value="GBO94100.1"/>
    <property type="molecule type" value="Genomic_DNA"/>
</dbReference>
<evidence type="ECO:0000256" key="3">
    <source>
        <dbReference type="ARBA" id="ARBA00023136"/>
    </source>
</evidence>